<evidence type="ECO:0000256" key="1">
    <source>
        <dbReference type="SAM" id="Phobius"/>
    </source>
</evidence>
<accession>A0ABQ3DHJ3</accession>
<comment type="caution">
    <text evidence="2">The sequence shown here is derived from an EMBL/GenBank/DDBJ whole genome shotgun (WGS) entry which is preliminary data.</text>
</comment>
<reference evidence="3" key="1">
    <citation type="journal article" date="2019" name="Int. J. Syst. Evol. Microbiol.">
        <title>The Global Catalogue of Microorganisms (GCM) 10K type strain sequencing project: providing services to taxonomists for standard genome sequencing and annotation.</title>
        <authorList>
            <consortium name="The Broad Institute Genomics Platform"/>
            <consortium name="The Broad Institute Genome Sequencing Center for Infectious Disease"/>
            <person name="Wu L."/>
            <person name="Ma J."/>
        </authorList>
    </citation>
    <scope>NUCLEOTIDE SEQUENCE [LARGE SCALE GENOMIC DNA]</scope>
    <source>
        <strain evidence="3">JCM 4737</strain>
    </source>
</reference>
<keyword evidence="1" id="KW-0472">Membrane</keyword>
<gene>
    <name evidence="2" type="ORF">GCM10010346_18600</name>
</gene>
<evidence type="ECO:0000313" key="3">
    <source>
        <dbReference type="Proteomes" id="UP000599437"/>
    </source>
</evidence>
<evidence type="ECO:0000313" key="2">
    <source>
        <dbReference type="EMBL" id="GHA96164.1"/>
    </source>
</evidence>
<dbReference type="Proteomes" id="UP000599437">
    <property type="component" value="Unassembled WGS sequence"/>
</dbReference>
<keyword evidence="3" id="KW-1185">Reference proteome</keyword>
<keyword evidence="1" id="KW-0812">Transmembrane</keyword>
<dbReference type="EMBL" id="BMVO01000004">
    <property type="protein sequence ID" value="GHA96164.1"/>
    <property type="molecule type" value="Genomic_DNA"/>
</dbReference>
<proteinExistence type="predicted"/>
<keyword evidence="1" id="KW-1133">Transmembrane helix</keyword>
<sequence>MRKKLLSRCCFSIYTAPALTPEGKSSVNVNAEMTIQGSTHLSWARVIQVVVITILIVLALVNKGVTPLI</sequence>
<organism evidence="2 3">
    <name type="scientific">Streptomyces chryseus</name>
    <dbReference type="NCBI Taxonomy" id="68186"/>
    <lineage>
        <taxon>Bacteria</taxon>
        <taxon>Bacillati</taxon>
        <taxon>Actinomycetota</taxon>
        <taxon>Actinomycetes</taxon>
        <taxon>Kitasatosporales</taxon>
        <taxon>Streptomycetaceae</taxon>
        <taxon>Streptomyces</taxon>
    </lineage>
</organism>
<protein>
    <submittedName>
        <fullName evidence="2">Uncharacterized protein</fullName>
    </submittedName>
</protein>
<name>A0ABQ3DHJ3_9ACTN</name>
<feature type="transmembrane region" description="Helical" evidence="1">
    <location>
        <begin position="42"/>
        <end position="61"/>
    </location>
</feature>